<evidence type="ECO:0000313" key="1">
    <source>
        <dbReference type="Proteomes" id="UP000095283"/>
    </source>
</evidence>
<dbReference type="AlphaFoldDB" id="A0A1I7WF57"/>
<name>A0A1I7WF57_HETBA</name>
<organism evidence="1 2">
    <name type="scientific">Heterorhabditis bacteriophora</name>
    <name type="common">Entomopathogenic nematode worm</name>
    <dbReference type="NCBI Taxonomy" id="37862"/>
    <lineage>
        <taxon>Eukaryota</taxon>
        <taxon>Metazoa</taxon>
        <taxon>Ecdysozoa</taxon>
        <taxon>Nematoda</taxon>
        <taxon>Chromadorea</taxon>
        <taxon>Rhabditida</taxon>
        <taxon>Rhabditina</taxon>
        <taxon>Rhabditomorpha</taxon>
        <taxon>Strongyloidea</taxon>
        <taxon>Heterorhabditidae</taxon>
        <taxon>Heterorhabditis</taxon>
    </lineage>
</organism>
<keyword evidence="1" id="KW-1185">Reference proteome</keyword>
<reference evidence="2" key="1">
    <citation type="submission" date="2016-11" db="UniProtKB">
        <authorList>
            <consortium name="WormBaseParasite"/>
        </authorList>
    </citation>
    <scope>IDENTIFICATION</scope>
</reference>
<dbReference type="WBParaSite" id="Hba_03566">
    <property type="protein sequence ID" value="Hba_03566"/>
    <property type="gene ID" value="Hba_03566"/>
</dbReference>
<dbReference type="Proteomes" id="UP000095283">
    <property type="component" value="Unplaced"/>
</dbReference>
<proteinExistence type="predicted"/>
<sequence length="25" mass="3134">MGEYRWHLLHYQVSVLEYLHIIIGY</sequence>
<accession>A0A1I7WF57</accession>
<protein>
    <submittedName>
        <fullName evidence="2">Uncharacterized protein</fullName>
    </submittedName>
</protein>
<evidence type="ECO:0000313" key="2">
    <source>
        <dbReference type="WBParaSite" id="Hba_03566"/>
    </source>
</evidence>